<dbReference type="InterPro" id="IPR055769">
    <property type="entry name" value="DUF7345"/>
</dbReference>
<proteinExistence type="predicted"/>
<dbReference type="InterPro" id="IPR036390">
    <property type="entry name" value="WH_DNA-bd_sf"/>
</dbReference>
<feature type="domain" description="DUF7345" evidence="4">
    <location>
        <begin position="84"/>
        <end position="216"/>
    </location>
</feature>
<evidence type="ECO:0000256" key="2">
    <source>
        <dbReference type="SAM" id="Phobius"/>
    </source>
</evidence>
<evidence type="ECO:0000313" key="5">
    <source>
        <dbReference type="EMBL" id="OVE84120.1"/>
    </source>
</evidence>
<feature type="compositionally biased region" description="Polar residues" evidence="1">
    <location>
        <begin position="309"/>
        <end position="319"/>
    </location>
</feature>
<gene>
    <name evidence="5" type="ORF">B2G88_06750</name>
</gene>
<sequence length="443" mass="46999">MNQPVIVGLLVAILAIGLVAGVGGPIVAAGSGGTGFDTVSPAITGPADTTAEPSSASVQTQHPTAAAAATDDISSGDFDSTTFEITVHENGSATWTFRYEHYLEDSGDETTRAEFETFAEEFESSESDLYTLFSEQAQAMVESGDDQTAREMEATGFNRSAQVEGAFNPVGVVEMTFTWHGFATVDDDSVVVGDVFQNQNLILTEDQAMELQTADGLAFEHVEPDAQYVGTSLSEANYVRWSGERQFLDGHPRAELTVTEGGPNSPVTAMTERADTSWLLVAGGLLVLAVAAGAFWYRRSGHTAGDSVGTPQPTASSSGDSEHGPATADSQPPQPGATDPSTGADTPKQPDTVAGVSPQPTLSEDDLLTDEDRVVKLIRENGGRMKQVKIVEETGWSKSKVSMLLSEMESDDTISKLRVGRENIISLEGFEPEATKSPFDEQE</sequence>
<dbReference type="SUPFAM" id="SSF46785">
    <property type="entry name" value="Winged helix' DNA-binding domain"/>
    <property type="match status" value="1"/>
</dbReference>
<evidence type="ECO:0008006" key="7">
    <source>
        <dbReference type="Google" id="ProtNLM"/>
    </source>
</evidence>
<accession>A0A202E836</accession>
<evidence type="ECO:0000313" key="6">
    <source>
        <dbReference type="Proteomes" id="UP000196084"/>
    </source>
</evidence>
<protein>
    <recommendedName>
        <fullName evidence="7">HTH iclR-type domain-containing protein</fullName>
    </recommendedName>
</protein>
<dbReference type="InterPro" id="IPR055767">
    <property type="entry name" value="DUF7343"/>
</dbReference>
<dbReference type="EMBL" id="MWPH01000002">
    <property type="protein sequence ID" value="OVE84120.1"/>
    <property type="molecule type" value="Genomic_DNA"/>
</dbReference>
<dbReference type="AlphaFoldDB" id="A0A202E836"/>
<dbReference type="OrthoDB" id="27885at2157"/>
<organism evidence="5 6">
    <name type="scientific">Natronolimnobius baerhuensis</name>
    <dbReference type="NCBI Taxonomy" id="253108"/>
    <lineage>
        <taxon>Archaea</taxon>
        <taxon>Methanobacteriati</taxon>
        <taxon>Methanobacteriota</taxon>
        <taxon>Stenosarchaea group</taxon>
        <taxon>Halobacteria</taxon>
        <taxon>Halobacteriales</taxon>
        <taxon>Natrialbaceae</taxon>
        <taxon>Natronolimnobius</taxon>
    </lineage>
</organism>
<evidence type="ECO:0000259" key="4">
    <source>
        <dbReference type="Pfam" id="PF24036"/>
    </source>
</evidence>
<reference evidence="5 6" key="1">
    <citation type="submission" date="2017-02" db="EMBL/GenBank/DDBJ databases">
        <title>Natronthermophilus aegyptiacus gen. nov.,sp. nov., an aerobic, extremely halophilic alkalithermophilic archaeon isolated from the athalassohaline Wadi An Natrun, Egypt.</title>
        <authorList>
            <person name="Zhao B."/>
        </authorList>
    </citation>
    <scope>NUCLEOTIDE SEQUENCE [LARGE SCALE GENOMIC DNA]</scope>
    <source>
        <strain evidence="5 6">CGMCC 1.3597</strain>
    </source>
</reference>
<keyword evidence="2" id="KW-1133">Transmembrane helix</keyword>
<feature type="transmembrane region" description="Helical" evidence="2">
    <location>
        <begin position="278"/>
        <end position="297"/>
    </location>
</feature>
<dbReference type="Pfam" id="PF24034">
    <property type="entry name" value="DUF7343"/>
    <property type="match status" value="1"/>
</dbReference>
<feature type="region of interest" description="Disordered" evidence="1">
    <location>
        <begin position="303"/>
        <end position="366"/>
    </location>
</feature>
<name>A0A202E836_9EURY</name>
<dbReference type="Proteomes" id="UP000196084">
    <property type="component" value="Unassembled WGS sequence"/>
</dbReference>
<dbReference type="RefSeq" id="WP_054862889.1">
    <property type="nucleotide sequence ID" value="NZ_MWPH01000002.1"/>
</dbReference>
<evidence type="ECO:0000259" key="3">
    <source>
        <dbReference type="Pfam" id="PF24034"/>
    </source>
</evidence>
<keyword evidence="6" id="KW-1185">Reference proteome</keyword>
<feature type="domain" description="DUF7343" evidence="3">
    <location>
        <begin position="367"/>
        <end position="427"/>
    </location>
</feature>
<dbReference type="Pfam" id="PF24036">
    <property type="entry name" value="DUF7345"/>
    <property type="match status" value="1"/>
</dbReference>
<comment type="caution">
    <text evidence="5">The sequence shown here is derived from an EMBL/GenBank/DDBJ whole genome shotgun (WGS) entry which is preliminary data.</text>
</comment>
<evidence type="ECO:0000256" key="1">
    <source>
        <dbReference type="SAM" id="MobiDB-lite"/>
    </source>
</evidence>
<keyword evidence="2" id="KW-0812">Transmembrane</keyword>
<keyword evidence="2" id="KW-0472">Membrane</keyword>